<gene>
    <name evidence="2" type="ORF">EDD71_102199</name>
</gene>
<comment type="caution">
    <text evidence="2">The sequence shown here is derived from an EMBL/GenBank/DDBJ whole genome shotgun (WGS) entry which is preliminary data.</text>
</comment>
<name>A0A4R7KTK1_9CLOT</name>
<proteinExistence type="predicted"/>
<keyword evidence="3" id="KW-1185">Reference proteome</keyword>
<feature type="transmembrane region" description="Helical" evidence="1">
    <location>
        <begin position="34"/>
        <end position="57"/>
    </location>
</feature>
<accession>A0A4R7KTK1</accession>
<protein>
    <submittedName>
        <fullName evidence="2">Uncharacterized protein</fullName>
    </submittedName>
</protein>
<keyword evidence="1" id="KW-0812">Transmembrane</keyword>
<evidence type="ECO:0000313" key="2">
    <source>
        <dbReference type="EMBL" id="TDT63437.1"/>
    </source>
</evidence>
<dbReference type="EMBL" id="SOAZ01000002">
    <property type="protein sequence ID" value="TDT63437.1"/>
    <property type="molecule type" value="Genomic_DNA"/>
</dbReference>
<reference evidence="2 3" key="1">
    <citation type="submission" date="2019-03" db="EMBL/GenBank/DDBJ databases">
        <title>Genomic Encyclopedia of Type Strains, Phase IV (KMG-IV): sequencing the most valuable type-strain genomes for metagenomic binning, comparative biology and taxonomic classification.</title>
        <authorList>
            <person name="Goeker M."/>
        </authorList>
    </citation>
    <scope>NUCLEOTIDE SEQUENCE [LARGE SCALE GENOMIC DNA]</scope>
    <source>
        <strain evidence="2 3">DSM 24455</strain>
    </source>
</reference>
<dbReference type="OrthoDB" id="2085013at2"/>
<dbReference type="AlphaFoldDB" id="A0A4R7KTK1"/>
<keyword evidence="1" id="KW-1133">Transmembrane helix</keyword>
<keyword evidence="1" id="KW-0472">Membrane</keyword>
<organism evidence="2 3">
    <name type="scientific">Fonticella tunisiensis</name>
    <dbReference type="NCBI Taxonomy" id="1096341"/>
    <lineage>
        <taxon>Bacteria</taxon>
        <taxon>Bacillati</taxon>
        <taxon>Bacillota</taxon>
        <taxon>Clostridia</taxon>
        <taxon>Eubacteriales</taxon>
        <taxon>Clostridiaceae</taxon>
        <taxon>Fonticella</taxon>
    </lineage>
</organism>
<sequence length="95" mass="10242">MNILSLIIIALIGEAVWETLKMTWQQGKVSIDRIGALIIGLLLALGTGLDLMAMIGVPMKVPYVGMILTGLLISRGANFVHDILASINNIQQNTK</sequence>
<dbReference type="RefSeq" id="WP_133627084.1">
    <property type="nucleotide sequence ID" value="NZ_SOAZ01000002.1"/>
</dbReference>
<evidence type="ECO:0000313" key="3">
    <source>
        <dbReference type="Proteomes" id="UP000295325"/>
    </source>
</evidence>
<evidence type="ECO:0000256" key="1">
    <source>
        <dbReference type="SAM" id="Phobius"/>
    </source>
</evidence>
<dbReference type="Proteomes" id="UP000295325">
    <property type="component" value="Unassembled WGS sequence"/>
</dbReference>